<evidence type="ECO:0000313" key="6">
    <source>
        <dbReference type="Proteomes" id="UP000737171"/>
    </source>
</evidence>
<dbReference type="PANTHER" id="PTHR38033:SF1">
    <property type="entry name" value="DOTU FAMILY TYPE IV_VI SECRETION SYSTEM PROTEIN"/>
    <property type="match status" value="1"/>
</dbReference>
<dbReference type="SUPFAM" id="SSF103088">
    <property type="entry name" value="OmpA-like"/>
    <property type="match status" value="1"/>
</dbReference>
<dbReference type="PANTHER" id="PTHR38033">
    <property type="entry name" value="MEMBRANE PROTEIN-RELATED"/>
    <property type="match status" value="1"/>
</dbReference>
<dbReference type="PROSITE" id="PS51123">
    <property type="entry name" value="OMPA_2"/>
    <property type="match status" value="1"/>
</dbReference>
<proteinExistence type="predicted"/>
<dbReference type="InterPro" id="IPR017732">
    <property type="entry name" value="T4/T6SS_DotU"/>
</dbReference>
<dbReference type="RefSeq" id="WP_173122317.1">
    <property type="nucleotide sequence ID" value="NZ_JABRWJ010000003.1"/>
</dbReference>
<organism evidence="5 6">
    <name type="scientific">Pseudaquabacterium terrae</name>
    <dbReference type="NCBI Taxonomy" id="2732868"/>
    <lineage>
        <taxon>Bacteria</taxon>
        <taxon>Pseudomonadati</taxon>
        <taxon>Pseudomonadota</taxon>
        <taxon>Betaproteobacteria</taxon>
        <taxon>Burkholderiales</taxon>
        <taxon>Sphaerotilaceae</taxon>
        <taxon>Pseudaquabacterium</taxon>
    </lineage>
</organism>
<evidence type="ECO:0000256" key="3">
    <source>
        <dbReference type="SAM" id="Phobius"/>
    </source>
</evidence>
<dbReference type="InterPro" id="IPR038522">
    <property type="entry name" value="T4/T6SS_DotU_sf"/>
</dbReference>
<evidence type="ECO:0000313" key="5">
    <source>
        <dbReference type="EMBL" id="NRF67182.1"/>
    </source>
</evidence>
<keyword evidence="3" id="KW-0812">Transmembrane</keyword>
<dbReference type="InterPro" id="IPR036737">
    <property type="entry name" value="OmpA-like_sf"/>
</dbReference>
<feature type="transmembrane region" description="Helical" evidence="3">
    <location>
        <begin position="212"/>
        <end position="235"/>
    </location>
</feature>
<comment type="caution">
    <text evidence="5">The sequence shown here is derived from an EMBL/GenBank/DDBJ whole genome shotgun (WGS) entry which is preliminary data.</text>
</comment>
<evidence type="ECO:0000259" key="4">
    <source>
        <dbReference type="PROSITE" id="PS51123"/>
    </source>
</evidence>
<dbReference type="NCBIfam" id="TIGR03349">
    <property type="entry name" value="IV_VI_DotU"/>
    <property type="match status" value="1"/>
</dbReference>
<dbReference type="Pfam" id="PF09850">
    <property type="entry name" value="DotU"/>
    <property type="match status" value="1"/>
</dbReference>
<dbReference type="Gene3D" id="1.25.40.590">
    <property type="entry name" value="Type IV / VI secretion system, DotU"/>
    <property type="match status" value="1"/>
</dbReference>
<keyword evidence="1 3" id="KW-0472">Membrane</keyword>
<feature type="domain" description="OmpA-like" evidence="4">
    <location>
        <begin position="290"/>
        <end position="403"/>
    </location>
</feature>
<evidence type="ECO:0000256" key="2">
    <source>
        <dbReference type="SAM" id="MobiDB-lite"/>
    </source>
</evidence>
<evidence type="ECO:0000256" key="1">
    <source>
        <dbReference type="PROSITE-ProRule" id="PRU00473"/>
    </source>
</evidence>
<feature type="region of interest" description="Disordered" evidence="2">
    <location>
        <begin position="1"/>
        <end position="29"/>
    </location>
</feature>
<dbReference type="Gene3D" id="3.30.1330.60">
    <property type="entry name" value="OmpA-like domain"/>
    <property type="match status" value="1"/>
</dbReference>
<dbReference type="NCBIfam" id="NF038228">
    <property type="entry name" value="IcmH_DotU_IVB"/>
    <property type="match status" value="1"/>
</dbReference>
<dbReference type="EMBL" id="JABRWJ010000003">
    <property type="protein sequence ID" value="NRF67182.1"/>
    <property type="molecule type" value="Genomic_DNA"/>
</dbReference>
<accession>A0ABX2EEZ0</accession>
<name>A0ABX2EEZ0_9BURK</name>
<dbReference type="InterPro" id="IPR006665">
    <property type="entry name" value="OmpA-like"/>
</dbReference>
<keyword evidence="6" id="KW-1185">Reference proteome</keyword>
<reference evidence="5 6" key="1">
    <citation type="submission" date="2020-05" db="EMBL/GenBank/DDBJ databases">
        <title>Aquincola sp. isolate from soil.</title>
        <authorList>
            <person name="Han J."/>
            <person name="Kim D.-U."/>
        </authorList>
    </citation>
    <scope>NUCLEOTIDE SEQUENCE [LARGE SCALE GENOMIC DNA]</scope>
    <source>
        <strain evidence="5 6">S2</strain>
    </source>
</reference>
<keyword evidence="3" id="KW-1133">Transmembrane helix</keyword>
<dbReference type="Proteomes" id="UP000737171">
    <property type="component" value="Unassembled WGS sequence"/>
</dbReference>
<protein>
    <submittedName>
        <fullName evidence="5">DotU family type IV/VI secretion system protein</fullName>
    </submittedName>
</protein>
<gene>
    <name evidence="5" type="ORF">HLB44_09325</name>
</gene>
<feature type="compositionally biased region" description="Pro residues" evidence="2">
    <location>
        <begin position="16"/>
        <end position="27"/>
    </location>
</feature>
<sequence length="403" mass="42492">MAKMGAAATIRREPGLAPPSVPAPGFEPPEVADADRLARALHDSARPLIALASQLRRAVVDAPEGLKPALADAVERFERELAGAGWDERGLSAASYLLCAWVDEVVADTPWGAGGAGLLERFHGESSGSDRVLRLLSRLAERPQENRALLALFHACLSLGLHGHVPAGPSGTRQLEQLRTRVFLTLPRDETALSPPWHPAVKPGVPLWRRRLTLGALLLLALATLGVYTSSHLLLAAQVDEVFVSMQRLAADPPPTAATAAITPANGPARLAPPLAAEVSAGRITVRDEAHRSTVSIAAGQLFEGSGTQLASSAAPLLARIGSALAAHGGKVVVIGHTDGSDRRTARLPSAWHQSYEWAREAANALERTLPAHRLAVEGAADQDRPGPGPALPPRRVDIVLYP</sequence>